<organism evidence="2 3">
    <name type="scientific">Oopsacas minuta</name>
    <dbReference type="NCBI Taxonomy" id="111878"/>
    <lineage>
        <taxon>Eukaryota</taxon>
        <taxon>Metazoa</taxon>
        <taxon>Porifera</taxon>
        <taxon>Hexactinellida</taxon>
        <taxon>Hexasterophora</taxon>
        <taxon>Lyssacinosida</taxon>
        <taxon>Leucopsacidae</taxon>
        <taxon>Oopsacas</taxon>
    </lineage>
</organism>
<evidence type="ECO:0000259" key="1">
    <source>
        <dbReference type="Pfam" id="PF02796"/>
    </source>
</evidence>
<accession>A0AAV7KFE5</accession>
<dbReference type="GO" id="GO:0000150">
    <property type="term" value="F:DNA strand exchange activity"/>
    <property type="evidence" value="ECO:0007669"/>
    <property type="project" value="InterPro"/>
</dbReference>
<dbReference type="AlphaFoldDB" id="A0AAV7KFE5"/>
<keyword evidence="3" id="KW-1185">Reference proteome</keyword>
<name>A0AAV7KFE5_9METZ</name>
<evidence type="ECO:0000313" key="2">
    <source>
        <dbReference type="EMBL" id="KAI6658789.1"/>
    </source>
</evidence>
<sequence length="186" mass="21555">MYKHSTQQQRRNQIETLYNAGITKGVDICQRTSIPKQTVYRVLNLIKDKKNLQHRKGAGWPSKIKANDKRRIAALYQSNPRTFLRSILPRLSSSASISILHAQVKRKNFVSKRAVRVPALNDLHVSKRIAWCKEMKSFDWSKPSLLMNVQFDLTLEESTCGLKRDKRFICQPSGIHLKFIFGVEFQ</sequence>
<dbReference type="Proteomes" id="UP001165289">
    <property type="component" value="Unassembled WGS sequence"/>
</dbReference>
<dbReference type="GO" id="GO:0003677">
    <property type="term" value="F:DNA binding"/>
    <property type="evidence" value="ECO:0007669"/>
    <property type="project" value="InterPro"/>
</dbReference>
<dbReference type="Pfam" id="PF02796">
    <property type="entry name" value="HTH_7"/>
    <property type="match status" value="1"/>
</dbReference>
<reference evidence="2 3" key="1">
    <citation type="journal article" date="2023" name="BMC Biol.">
        <title>The compact genome of the sponge Oopsacas minuta (Hexactinellida) is lacking key metazoan core genes.</title>
        <authorList>
            <person name="Santini S."/>
            <person name="Schenkelaars Q."/>
            <person name="Jourda C."/>
            <person name="Duchesne M."/>
            <person name="Belahbib H."/>
            <person name="Rocher C."/>
            <person name="Selva M."/>
            <person name="Riesgo A."/>
            <person name="Vervoort M."/>
            <person name="Leys S.P."/>
            <person name="Kodjabachian L."/>
            <person name="Le Bivic A."/>
            <person name="Borchiellini C."/>
            <person name="Claverie J.M."/>
            <person name="Renard E."/>
        </authorList>
    </citation>
    <scope>NUCLEOTIDE SEQUENCE [LARGE SCALE GENOMIC DNA]</scope>
    <source>
        <strain evidence="2">SPO-2</strain>
    </source>
</reference>
<feature type="domain" description="Resolvase HTH" evidence="1">
    <location>
        <begin position="9"/>
        <end position="44"/>
    </location>
</feature>
<dbReference type="EMBL" id="JAKMXF010000077">
    <property type="protein sequence ID" value="KAI6658789.1"/>
    <property type="molecule type" value="Genomic_DNA"/>
</dbReference>
<dbReference type="SUPFAM" id="SSF46689">
    <property type="entry name" value="Homeodomain-like"/>
    <property type="match status" value="1"/>
</dbReference>
<protein>
    <recommendedName>
        <fullName evidence="1">Resolvase HTH domain-containing protein</fullName>
    </recommendedName>
</protein>
<dbReference type="InterPro" id="IPR006120">
    <property type="entry name" value="Resolvase_HTH_dom"/>
</dbReference>
<gene>
    <name evidence="2" type="ORF">LOD99_15114</name>
</gene>
<dbReference type="InterPro" id="IPR009057">
    <property type="entry name" value="Homeodomain-like_sf"/>
</dbReference>
<evidence type="ECO:0000313" key="3">
    <source>
        <dbReference type="Proteomes" id="UP001165289"/>
    </source>
</evidence>
<comment type="caution">
    <text evidence="2">The sequence shown here is derived from an EMBL/GenBank/DDBJ whole genome shotgun (WGS) entry which is preliminary data.</text>
</comment>
<proteinExistence type="predicted"/>